<sequence length="481" mass="53370">MQRKTGRNSNGVKKKAGKNSNGVKKIAGKQQREPPFEYSTPAPSSKSTSGSDPDYPLSVNSPASLVKNSTPEATLVSCRRATLRSAKRLKQTSNISETNGTRTVKDSIAPTEWVAVSEKSTSKLPSHDKKSKGSQISATSYSGQLNAIVDDIVVSVSQTPASHLRNKSEHTQTDPFILRPAKNSENIEKVGESFLPERFIAKMPPSHKVAEAERSTSKFFTQMEGPEPSHQAASPLQQADNFETSYLSLPSNIIANEQTPLRKATVMSNTIANEQTSLGEATMPINIMEETEKESEPRANSMGGHLRRSVSFNLTEMASMWENEASNNEEVNFLGFDSTLVTVQGYQMKEASAPMLSAILSKHGDIAMNCSLLRVEYRSSLLEAVCDILKRLQEAEITHFTPVDVKDMLELVGDLRNVNIEVEWLHDRLKQILEVMELLKQSRTLKEAKETYGQNVKDTKAEWEANELEIKAYESEIRAYE</sequence>
<feature type="compositionally biased region" description="Polar residues" evidence="1">
    <location>
        <begin position="58"/>
        <end position="72"/>
    </location>
</feature>
<evidence type="ECO:0000313" key="3">
    <source>
        <dbReference type="Proteomes" id="UP001163823"/>
    </source>
</evidence>
<reference evidence="2" key="1">
    <citation type="journal article" date="2023" name="Science">
        <title>Elucidation of the pathway for biosynthesis of saponin adjuvants from the soapbark tree.</title>
        <authorList>
            <person name="Reed J."/>
            <person name="Orme A."/>
            <person name="El-Demerdash A."/>
            <person name="Owen C."/>
            <person name="Martin L.B.B."/>
            <person name="Misra R.C."/>
            <person name="Kikuchi S."/>
            <person name="Rejzek M."/>
            <person name="Martin A.C."/>
            <person name="Harkess A."/>
            <person name="Leebens-Mack J."/>
            <person name="Louveau T."/>
            <person name="Stephenson M.J."/>
            <person name="Osbourn A."/>
        </authorList>
    </citation>
    <scope>NUCLEOTIDE SEQUENCE</scope>
    <source>
        <strain evidence="2">S10</strain>
    </source>
</reference>
<name>A0AAD7L965_QUISA</name>
<comment type="caution">
    <text evidence="2">The sequence shown here is derived from an EMBL/GenBank/DDBJ whole genome shotgun (WGS) entry which is preliminary data.</text>
</comment>
<feature type="compositionally biased region" description="Polar residues" evidence="1">
    <location>
        <begin position="41"/>
        <end position="51"/>
    </location>
</feature>
<dbReference type="PANTHER" id="PTHR35358:SF10">
    <property type="entry name" value="PLANT PHOSPHOLIPASE-LIKE PROTEIN"/>
    <property type="match status" value="1"/>
</dbReference>
<dbReference type="PANTHER" id="PTHR35358">
    <property type="entry name" value="OS06G0711100 PROTEIN"/>
    <property type="match status" value="1"/>
</dbReference>
<evidence type="ECO:0000313" key="2">
    <source>
        <dbReference type="EMBL" id="KAJ7953056.1"/>
    </source>
</evidence>
<feature type="compositionally biased region" description="Basic residues" evidence="1">
    <location>
        <begin position="1"/>
        <end position="17"/>
    </location>
</feature>
<dbReference type="AlphaFoldDB" id="A0AAD7L965"/>
<gene>
    <name evidence="2" type="ORF">O6P43_024809</name>
</gene>
<feature type="region of interest" description="Disordered" evidence="1">
    <location>
        <begin position="116"/>
        <end position="136"/>
    </location>
</feature>
<dbReference type="Pfam" id="PF05278">
    <property type="entry name" value="PEARLI-4"/>
    <property type="match status" value="1"/>
</dbReference>
<organism evidence="2 3">
    <name type="scientific">Quillaja saponaria</name>
    <name type="common">Soap bark tree</name>
    <dbReference type="NCBI Taxonomy" id="32244"/>
    <lineage>
        <taxon>Eukaryota</taxon>
        <taxon>Viridiplantae</taxon>
        <taxon>Streptophyta</taxon>
        <taxon>Embryophyta</taxon>
        <taxon>Tracheophyta</taxon>
        <taxon>Spermatophyta</taxon>
        <taxon>Magnoliopsida</taxon>
        <taxon>eudicotyledons</taxon>
        <taxon>Gunneridae</taxon>
        <taxon>Pentapetalae</taxon>
        <taxon>rosids</taxon>
        <taxon>fabids</taxon>
        <taxon>Fabales</taxon>
        <taxon>Quillajaceae</taxon>
        <taxon>Quillaja</taxon>
    </lineage>
</organism>
<feature type="region of interest" description="Disordered" evidence="1">
    <location>
        <begin position="1"/>
        <end position="77"/>
    </location>
</feature>
<dbReference type="Proteomes" id="UP001163823">
    <property type="component" value="Chromosome 10"/>
</dbReference>
<evidence type="ECO:0000256" key="1">
    <source>
        <dbReference type="SAM" id="MobiDB-lite"/>
    </source>
</evidence>
<proteinExistence type="predicted"/>
<dbReference type="KEGG" id="qsa:O6P43_024809"/>
<keyword evidence="3" id="KW-1185">Reference proteome</keyword>
<accession>A0AAD7L965</accession>
<protein>
    <submittedName>
        <fullName evidence="2">Phospholipase-like</fullName>
    </submittedName>
</protein>
<dbReference type="EMBL" id="JARAOO010000010">
    <property type="protein sequence ID" value="KAJ7953056.1"/>
    <property type="molecule type" value="Genomic_DNA"/>
</dbReference>
<dbReference type="InterPro" id="IPR007942">
    <property type="entry name" value="PLipase-like"/>
</dbReference>